<dbReference type="InterPro" id="IPR050515">
    <property type="entry name" value="Beta-lactam/transpept"/>
</dbReference>
<keyword evidence="5 7" id="KW-0472">Membrane</keyword>
<keyword evidence="7" id="KW-0812">Transmembrane</keyword>
<dbReference type="SUPFAM" id="SSF56601">
    <property type="entry name" value="beta-lactamase/transpeptidase-like"/>
    <property type="match status" value="1"/>
</dbReference>
<evidence type="ECO:0000256" key="3">
    <source>
        <dbReference type="ARBA" id="ARBA00007171"/>
    </source>
</evidence>
<comment type="pathway">
    <text evidence="2">Cell wall biogenesis; peptidoglycan biosynthesis.</text>
</comment>
<keyword evidence="11" id="KW-1185">Reference proteome</keyword>
<dbReference type="SUPFAM" id="SSF56519">
    <property type="entry name" value="Penicillin binding protein dimerisation domain"/>
    <property type="match status" value="1"/>
</dbReference>
<evidence type="ECO:0000259" key="9">
    <source>
        <dbReference type="Pfam" id="PF03717"/>
    </source>
</evidence>
<gene>
    <name evidence="10" type="ORF">J2S11_000110</name>
</gene>
<comment type="catalytic activity">
    <reaction evidence="6">
        <text>Preferential cleavage: (Ac)2-L-Lys-D-Ala-|-D-Ala. Also transpeptidation of peptidyl-alanyl moieties that are N-acyl substituents of D-alanine.</text>
        <dbReference type="EC" id="3.4.16.4"/>
    </reaction>
</comment>
<dbReference type="InterPro" id="IPR036138">
    <property type="entry name" value="PBP_dimer_sf"/>
</dbReference>
<feature type="domain" description="Penicillin-binding protein dimerisation" evidence="9">
    <location>
        <begin position="73"/>
        <end position="243"/>
    </location>
</feature>
<proteinExistence type="inferred from homology"/>
<keyword evidence="10" id="KW-0131">Cell cycle</keyword>
<dbReference type="Pfam" id="PF03717">
    <property type="entry name" value="PBP_dimer"/>
    <property type="match status" value="1"/>
</dbReference>
<dbReference type="EC" id="3.4.16.4" evidence="4"/>
<dbReference type="EMBL" id="JAUSTY010000001">
    <property type="protein sequence ID" value="MDQ0164211.1"/>
    <property type="molecule type" value="Genomic_DNA"/>
</dbReference>
<dbReference type="Pfam" id="PF00905">
    <property type="entry name" value="Transpeptidase"/>
    <property type="match status" value="1"/>
</dbReference>
<evidence type="ECO:0000313" key="11">
    <source>
        <dbReference type="Proteomes" id="UP001235840"/>
    </source>
</evidence>
<dbReference type="PANTHER" id="PTHR30627">
    <property type="entry name" value="PEPTIDOGLYCAN D,D-TRANSPEPTIDASE"/>
    <property type="match status" value="1"/>
</dbReference>
<keyword evidence="7" id="KW-1133">Transmembrane helix</keyword>
<comment type="subcellular location">
    <subcellularLocation>
        <location evidence="1">Membrane</location>
    </subcellularLocation>
</comment>
<feature type="domain" description="Penicillin-binding protein transpeptidase" evidence="8">
    <location>
        <begin position="286"/>
        <end position="592"/>
    </location>
</feature>
<evidence type="ECO:0000256" key="7">
    <source>
        <dbReference type="SAM" id="Phobius"/>
    </source>
</evidence>
<evidence type="ECO:0000313" key="10">
    <source>
        <dbReference type="EMBL" id="MDQ0164211.1"/>
    </source>
</evidence>
<dbReference type="Proteomes" id="UP001235840">
    <property type="component" value="Unassembled WGS sequence"/>
</dbReference>
<accession>A0ABT9VT89</accession>
<protein>
    <recommendedName>
        <fullName evidence="4">serine-type D-Ala-D-Ala carboxypeptidase</fullName>
        <ecNumber evidence="4">3.4.16.4</ecNumber>
    </recommendedName>
</protein>
<dbReference type="Gene3D" id="3.40.710.10">
    <property type="entry name" value="DD-peptidase/beta-lactamase superfamily"/>
    <property type="match status" value="1"/>
</dbReference>
<organism evidence="10 11">
    <name type="scientific">Caldalkalibacillus horti</name>
    <dbReference type="NCBI Taxonomy" id="77523"/>
    <lineage>
        <taxon>Bacteria</taxon>
        <taxon>Bacillati</taxon>
        <taxon>Bacillota</taxon>
        <taxon>Bacilli</taxon>
        <taxon>Bacillales</taxon>
        <taxon>Bacillaceae</taxon>
        <taxon>Caldalkalibacillus</taxon>
    </lineage>
</organism>
<dbReference type="PANTHER" id="PTHR30627:SF24">
    <property type="entry name" value="PENICILLIN-BINDING PROTEIN 4B"/>
    <property type="match status" value="1"/>
</dbReference>
<evidence type="ECO:0000259" key="8">
    <source>
        <dbReference type="Pfam" id="PF00905"/>
    </source>
</evidence>
<reference evidence="10 11" key="1">
    <citation type="submission" date="2023-07" db="EMBL/GenBank/DDBJ databases">
        <title>Genomic Encyclopedia of Type Strains, Phase IV (KMG-IV): sequencing the most valuable type-strain genomes for metagenomic binning, comparative biology and taxonomic classification.</title>
        <authorList>
            <person name="Goeker M."/>
        </authorList>
    </citation>
    <scope>NUCLEOTIDE SEQUENCE [LARGE SCALE GENOMIC DNA]</scope>
    <source>
        <strain evidence="10 11">DSM 12751</strain>
    </source>
</reference>
<dbReference type="InterPro" id="IPR005311">
    <property type="entry name" value="PBP_dimer"/>
</dbReference>
<dbReference type="RefSeq" id="WP_343834510.1">
    <property type="nucleotide sequence ID" value="NZ_BAAADK010000009.1"/>
</dbReference>
<evidence type="ECO:0000256" key="4">
    <source>
        <dbReference type="ARBA" id="ARBA00012448"/>
    </source>
</evidence>
<evidence type="ECO:0000256" key="6">
    <source>
        <dbReference type="ARBA" id="ARBA00034000"/>
    </source>
</evidence>
<comment type="caution">
    <text evidence="10">The sequence shown here is derived from an EMBL/GenBank/DDBJ whole genome shotgun (WGS) entry which is preliminary data.</text>
</comment>
<evidence type="ECO:0000256" key="2">
    <source>
        <dbReference type="ARBA" id="ARBA00004752"/>
    </source>
</evidence>
<comment type="similarity">
    <text evidence="3">Belongs to the transpeptidase family.</text>
</comment>
<dbReference type="InterPro" id="IPR001460">
    <property type="entry name" value="PCN-bd_Tpept"/>
</dbReference>
<dbReference type="InterPro" id="IPR012338">
    <property type="entry name" value="Beta-lactam/transpept-like"/>
</dbReference>
<feature type="transmembrane region" description="Helical" evidence="7">
    <location>
        <begin position="21"/>
        <end position="41"/>
    </location>
</feature>
<sequence>MENKLISQPEANQVLGLMKRQIVLLLIFSVILLGLIGRLAYIQLIGTESFSKHQINLIKKSVQQRQQQFTLHSGRGNITDRNGVSFTGVSTHVLVLFPILQHTLNHEDELNEVAQILKINPSLLAKQIELAKEPYILKDPVRIFRLSEDQANQVNKLAIPGLLGLPFEMRYAPDQMLAQHLVGYLGQNTELIKKDHADALAQGLLQENSEIGISGIEKSFQPFLQGIGPVSLSYSVDARGYPLSGLGIRYMNQDHTFYPLTIQSTLDMELQEYVEQVWNKRNIREGAIVVLDNRTSEVLAMASKPLFTPQMGNPGAWENKTIKRYAPGSVFKIVIAAAAMEEGLVSAKSKFECDGELRDSGFHCWKKEGHGHLTFEEGFAHSCNIVFAQLAEQLGAEKIEEYASKLGLLEPTVWHTSSLFHFNNFRQLEGEEQGQIYANHRQEEERQDKQYLWRTGIGQLDVQVSPIAVANMLATISKAGHKGQVRVVSDMLYQTGAAFYHFGKQSMNQPSIKPYTAYQLQKLMAKVVEDGTAQSLKERPWSSAGKTGTAQIKQWNDRGVELEKNNHWFAGYYPQNNPRYSVVVVHLNQEVNSPNLAIDVFSDIIDWLDNRS</sequence>
<keyword evidence="10" id="KW-0132">Cell division</keyword>
<evidence type="ECO:0000256" key="5">
    <source>
        <dbReference type="ARBA" id="ARBA00023136"/>
    </source>
</evidence>
<evidence type="ECO:0000256" key="1">
    <source>
        <dbReference type="ARBA" id="ARBA00004370"/>
    </source>
</evidence>
<dbReference type="GO" id="GO:0051301">
    <property type="term" value="P:cell division"/>
    <property type="evidence" value="ECO:0007669"/>
    <property type="project" value="UniProtKB-KW"/>
</dbReference>
<dbReference type="Gene3D" id="3.90.1310.10">
    <property type="entry name" value="Penicillin-binding protein 2a (Domain 2)"/>
    <property type="match status" value="1"/>
</dbReference>
<name>A0ABT9VT89_9BACI</name>